<dbReference type="KEGG" id="pus:CKA81_08490"/>
<dbReference type="Proteomes" id="UP000283474">
    <property type="component" value="Chromosome"/>
</dbReference>
<protein>
    <submittedName>
        <fullName evidence="2">Uncharacterized protein</fullName>
    </submittedName>
</protein>
<dbReference type="AlphaFoldDB" id="A0A410GC34"/>
<dbReference type="EMBL" id="CP022987">
    <property type="protein sequence ID" value="QAA93872.1"/>
    <property type="molecule type" value="Genomic_DNA"/>
</dbReference>
<keyword evidence="3" id="KW-1185">Reference proteome</keyword>
<dbReference type="RefSeq" id="WP_128354921.1">
    <property type="nucleotide sequence ID" value="NZ_CP022987.1"/>
</dbReference>
<dbReference type="InterPro" id="IPR038404">
    <property type="entry name" value="TRAP_DctP_sf"/>
</dbReference>
<evidence type="ECO:0000313" key="2">
    <source>
        <dbReference type="EMBL" id="QAA93872.1"/>
    </source>
</evidence>
<evidence type="ECO:0000256" key="1">
    <source>
        <dbReference type="ARBA" id="ARBA00022729"/>
    </source>
</evidence>
<dbReference type="InterPro" id="IPR010297">
    <property type="entry name" value="DUF900_hydrolase"/>
</dbReference>
<dbReference type="PANTHER" id="PTHR36513">
    <property type="entry name" value="ABC TRANSMEMBRANE TYPE-1 DOMAIN-CONTAINING PROTEIN"/>
    <property type="match status" value="1"/>
</dbReference>
<dbReference type="NCBIfam" id="NF037995">
    <property type="entry name" value="TRAP_S1"/>
    <property type="match status" value="1"/>
</dbReference>
<dbReference type="OrthoDB" id="9797755at2"/>
<name>A0A410GC34_9BURK</name>
<dbReference type="InterPro" id="IPR029058">
    <property type="entry name" value="AB_hydrolase_fold"/>
</dbReference>
<gene>
    <name evidence="2" type="ORF">CKA81_08490</name>
</gene>
<dbReference type="GO" id="GO:0055085">
    <property type="term" value="P:transmembrane transport"/>
    <property type="evidence" value="ECO:0007669"/>
    <property type="project" value="InterPro"/>
</dbReference>
<dbReference type="InterPro" id="IPR018389">
    <property type="entry name" value="DctP_fam"/>
</dbReference>
<dbReference type="Gene3D" id="3.40.50.1820">
    <property type="entry name" value="alpha/beta hydrolase"/>
    <property type="match status" value="1"/>
</dbReference>
<dbReference type="Gene3D" id="3.40.190.170">
    <property type="entry name" value="Bacterial extracellular solute-binding protein, family 7"/>
    <property type="match status" value="1"/>
</dbReference>
<dbReference type="Pfam" id="PF03480">
    <property type="entry name" value="DctP"/>
    <property type="match status" value="1"/>
</dbReference>
<dbReference type="SUPFAM" id="SSF53474">
    <property type="entry name" value="alpha/beta-Hydrolases"/>
    <property type="match status" value="1"/>
</dbReference>
<proteinExistence type="predicted"/>
<evidence type="ECO:0000313" key="3">
    <source>
        <dbReference type="Proteomes" id="UP000283474"/>
    </source>
</evidence>
<dbReference type="Pfam" id="PF05990">
    <property type="entry name" value="DUF900"/>
    <property type="match status" value="1"/>
</dbReference>
<keyword evidence="1" id="KW-0732">Signal</keyword>
<accession>A0A410GC34</accession>
<reference evidence="2 3" key="1">
    <citation type="submission" date="2017-08" db="EMBL/GenBank/DDBJ databases">
        <authorList>
            <person name="Park S.-J."/>
            <person name="Kim H."/>
        </authorList>
    </citation>
    <scope>NUCLEOTIDE SEQUENCE [LARGE SCALE GENOMIC DNA]</scope>
    <source>
        <strain evidence="3">ye3</strain>
    </source>
</reference>
<sequence>MGTMLSKQLQVWGALAFLLVATILLAGSSSARELGVLVPVEDEASARQFIASLSKSPQVQEAGLEFKIVVSNTEYPSSQIGSLVLAGKFPLALLRSSQIPGYQEDDDSLVATSLLSSPLILPDSSAQFVVEDSILGVVVEQELGSKGFAVLSFWNTAASSIVTKTSVNTAGDLMGLKISVPKMQSQDILIEMGATPVSMSADDAVLALDKGLVDASETSVESDGKNASLQTAEGGSLLAQFRHEQGFLVANEEAWLGLRQRERAAIQEAAEEAVRQARLAVLRAEADLPMLAKANRLSYLSFTTLDTEQTAARASWLRDAGSEGKAVLELLDEVQRTQPTPPVPLAPVLRSAAPARIFFATNRNDEGDPNLSYRFGVQRTSALLNCGEIEYTPEPHRAFGRSHTGGIALAGSQLITGAKSCASLVSEAARANDAVIVFIHGYNNSFDFAVRRAIAFAQDFEVKAPVLVLAWPSQDTGSGYVYDMGSVDYTRAFVKELIPALLDERLGTTSILAHSMGSRIAVQALEFAADIGKPIQNVVFVAPDVPRTNFIQSITLHGKFTQLVTLYANEHDFALKLSKIVNRQAPAGLGGANRLITQGVETIDVSAVDRQILQANHSHGFDVPKVASDVSLVLRQRSKASTRNLPSAVHNGFTYWTITP</sequence>
<organism evidence="2 3">
    <name type="scientific">Pollutimonas thiosulfatoxidans</name>
    <dbReference type="NCBI Taxonomy" id="2028345"/>
    <lineage>
        <taxon>Bacteria</taxon>
        <taxon>Pseudomonadati</taxon>
        <taxon>Pseudomonadota</taxon>
        <taxon>Betaproteobacteria</taxon>
        <taxon>Burkholderiales</taxon>
        <taxon>Alcaligenaceae</taxon>
        <taxon>Pollutimonas</taxon>
    </lineage>
</organism>
<dbReference type="PANTHER" id="PTHR36513:SF1">
    <property type="entry name" value="TRANSMEMBRANE PROTEIN"/>
    <property type="match status" value="1"/>
</dbReference>